<evidence type="ECO:0000256" key="1">
    <source>
        <dbReference type="SAM" id="Phobius"/>
    </source>
</evidence>
<evidence type="ECO:0000313" key="3">
    <source>
        <dbReference type="Proteomes" id="UP000251795"/>
    </source>
</evidence>
<organism evidence="2 3">
    <name type="scientific">Erwinia phage vB_EamM_Alexandra</name>
    <dbReference type="NCBI Taxonomy" id="2201424"/>
    <lineage>
        <taxon>Viruses</taxon>
        <taxon>Duplodnaviria</taxon>
        <taxon>Heunggongvirae</taxon>
        <taxon>Uroviricota</taxon>
        <taxon>Caudoviricetes</taxon>
        <taxon>Alexandravirus</taxon>
        <taxon>Alexandravirus alexandra</taxon>
    </lineage>
</organism>
<evidence type="ECO:0000313" key="2">
    <source>
        <dbReference type="EMBL" id="AWY08599.1"/>
    </source>
</evidence>
<proteinExistence type="predicted"/>
<dbReference type="EMBL" id="MH248138">
    <property type="protein sequence ID" value="AWY08599.1"/>
    <property type="molecule type" value="Genomic_DNA"/>
</dbReference>
<keyword evidence="1" id="KW-1133">Transmembrane helix</keyword>
<reference evidence="2 3" key="1">
    <citation type="submission" date="2018-04" db="EMBL/GenBank/DDBJ databases">
        <authorList>
            <person name="Go L.Y."/>
            <person name="Mitchell J.A."/>
        </authorList>
    </citation>
    <scope>NUCLEOTIDE SEQUENCE [LARGE SCALE GENOMIC DNA]</scope>
</reference>
<dbReference type="Proteomes" id="UP000251795">
    <property type="component" value="Segment"/>
</dbReference>
<sequence length="253" mass="28227">MSGIARIAAIKQKLECLRTSNAYWIILRSISTVASASWMWPAIGRRGLNMFVHIIDGGIGGQYVFHQLQEAGINCRIHSPNNNRVRAVHAPYPALSMGHTEQEIEKHIGSVLGTYRGLFLISSYVGSLIANQMLDQCGQSDNIITCDDLKCGSIPVVASSISVNVYRKQRQLGRIAHRLKHFDTDHEFIVADKAVRFAAGSEFDEQDARKEFNNNAKFLSSPSLIVAAHKLGVKNSMYHNYAGLVREFLEKRQ</sequence>
<feature type="transmembrane region" description="Helical" evidence="1">
    <location>
        <begin position="21"/>
        <end position="40"/>
    </location>
</feature>
<gene>
    <name evidence="2" type="ORF">Alexandra_20</name>
</gene>
<evidence type="ECO:0008006" key="4">
    <source>
        <dbReference type="Google" id="ProtNLM"/>
    </source>
</evidence>
<protein>
    <recommendedName>
        <fullName evidence="4">Alpha/beta hydrolase</fullName>
    </recommendedName>
</protein>
<accession>A0A2Z4QEY1</accession>
<keyword evidence="1" id="KW-0472">Membrane</keyword>
<keyword evidence="1" id="KW-0812">Transmembrane</keyword>
<name>A0A2Z4QEY1_9CAUD</name>
<keyword evidence="3" id="KW-1185">Reference proteome</keyword>